<organism evidence="1 2">
    <name type="scientific">Panagrolaimus sp. JU765</name>
    <dbReference type="NCBI Taxonomy" id="591449"/>
    <lineage>
        <taxon>Eukaryota</taxon>
        <taxon>Metazoa</taxon>
        <taxon>Ecdysozoa</taxon>
        <taxon>Nematoda</taxon>
        <taxon>Chromadorea</taxon>
        <taxon>Rhabditida</taxon>
        <taxon>Tylenchina</taxon>
        <taxon>Panagrolaimomorpha</taxon>
        <taxon>Panagrolaimoidea</taxon>
        <taxon>Panagrolaimidae</taxon>
        <taxon>Panagrolaimus</taxon>
    </lineage>
</organism>
<proteinExistence type="predicted"/>
<sequence length="340" mass="38950">MIFSLNPDVWDENPLCAESFENPQTKDNGFVLIGIMTAAKFVDTRAYHVWKTWAKDFPGKVLFFVAEDTYSIYPEMPLIRLKGVDDSYPPQKKSFAMIHWMYDNYLDDFDWFMRADDDLYVRGEKLEEFLRSLDSKKPHYLGQAGLGNLAEYGQLALGRRENYCMGGPGIVFSKETIRMLGPHLEGCLMELLTTHEDVELGRCVRKHVGIACTWNYEMQTLFHNNQSAPKSFKGTGMNPELKHAITLHPVKEPENMIKTHREDLITQIRELKATSAKLDDELVEDQPQPLVRRAPNTTDDIVPWEYTALNKLTFCADGINCPTHTINHNMKAALGDIINE</sequence>
<evidence type="ECO:0000313" key="2">
    <source>
        <dbReference type="WBParaSite" id="JU765_v2.g6350.t1"/>
    </source>
</evidence>
<accession>A0AC34RFG1</accession>
<name>A0AC34RFG1_9BILA</name>
<protein>
    <submittedName>
        <fullName evidence="2">Hexosyltransferase</fullName>
    </submittedName>
</protein>
<reference evidence="2" key="1">
    <citation type="submission" date="2022-11" db="UniProtKB">
        <authorList>
            <consortium name="WormBaseParasite"/>
        </authorList>
    </citation>
    <scope>IDENTIFICATION</scope>
</reference>
<dbReference type="Proteomes" id="UP000887576">
    <property type="component" value="Unplaced"/>
</dbReference>
<evidence type="ECO:0000313" key="1">
    <source>
        <dbReference type="Proteomes" id="UP000887576"/>
    </source>
</evidence>
<dbReference type="WBParaSite" id="JU765_v2.g6350.t1">
    <property type="protein sequence ID" value="JU765_v2.g6350.t1"/>
    <property type="gene ID" value="JU765_v2.g6350"/>
</dbReference>